<proteinExistence type="inferred from homology"/>
<organism evidence="8 9">
    <name type="scientific">Mycolicibacterium canariasense</name>
    <name type="common">Mycobacterium canariasense</name>
    <dbReference type="NCBI Taxonomy" id="228230"/>
    <lineage>
        <taxon>Bacteria</taxon>
        <taxon>Bacillati</taxon>
        <taxon>Actinomycetota</taxon>
        <taxon>Actinomycetes</taxon>
        <taxon>Mycobacteriales</taxon>
        <taxon>Mycobacteriaceae</taxon>
        <taxon>Mycolicibacterium</taxon>
    </lineage>
</organism>
<dbReference type="InterPro" id="IPR008693">
    <property type="entry name" value="MmpS"/>
</dbReference>
<comment type="similarity">
    <text evidence="2">Belongs to the MmpS family.</text>
</comment>
<evidence type="ECO:0000256" key="7">
    <source>
        <dbReference type="SAM" id="Phobius"/>
    </source>
</evidence>
<sequence>MVSPQPSGRTMLVRGWMPLVTVIALGIGALCMWKVHEMSAPGPVVAVNLPQAPPEFTPKKLTYELYGSPGSGGIVSYVDIEGHPHQEDLTDLPWSHDETTTLTVVSGSLSAQVRGGQVGCRILVNDVVRDEHSDDRQDANVTCRVKSA</sequence>
<evidence type="ECO:0000313" key="9">
    <source>
        <dbReference type="Proteomes" id="UP000069443"/>
    </source>
</evidence>
<dbReference type="GO" id="GO:0005886">
    <property type="term" value="C:plasma membrane"/>
    <property type="evidence" value="ECO:0007669"/>
    <property type="project" value="UniProtKB-SubCell"/>
</dbReference>
<evidence type="ECO:0000256" key="2">
    <source>
        <dbReference type="ARBA" id="ARBA00007531"/>
    </source>
</evidence>
<dbReference type="STRING" id="228230.RMCC_2518"/>
<keyword evidence="9" id="KW-1185">Reference proteome</keyword>
<dbReference type="AlphaFoldDB" id="A0A117I9Y5"/>
<keyword evidence="4 7" id="KW-0812">Transmembrane</keyword>
<gene>
    <name evidence="8" type="primary">mmpS2</name>
    <name evidence="8" type="ORF">RMCC_2518</name>
</gene>
<evidence type="ECO:0000256" key="4">
    <source>
        <dbReference type="ARBA" id="ARBA00022692"/>
    </source>
</evidence>
<evidence type="ECO:0000256" key="6">
    <source>
        <dbReference type="ARBA" id="ARBA00023136"/>
    </source>
</evidence>
<dbReference type="InterPro" id="IPR038468">
    <property type="entry name" value="MmpS_C"/>
</dbReference>
<comment type="caution">
    <text evidence="8">The sequence shown here is derived from an EMBL/GenBank/DDBJ whole genome shotgun (WGS) entry which is preliminary data.</text>
</comment>
<evidence type="ECO:0000256" key="5">
    <source>
        <dbReference type="ARBA" id="ARBA00022989"/>
    </source>
</evidence>
<accession>A0A117I9Y5</accession>
<keyword evidence="5 7" id="KW-1133">Transmembrane helix</keyword>
<keyword evidence="6 7" id="KW-0472">Membrane</keyword>
<dbReference type="Proteomes" id="UP000069443">
    <property type="component" value="Unassembled WGS sequence"/>
</dbReference>
<comment type="subcellular location">
    <subcellularLocation>
        <location evidence="1">Cell membrane</location>
    </subcellularLocation>
</comment>
<keyword evidence="3" id="KW-1003">Cell membrane</keyword>
<dbReference type="Pfam" id="PF05423">
    <property type="entry name" value="Mycobact_memb"/>
    <property type="match status" value="1"/>
</dbReference>
<reference evidence="9" key="2">
    <citation type="submission" date="2016-02" db="EMBL/GenBank/DDBJ databases">
        <title>Draft genome sequence of five rapidly growing Mycobacterium species.</title>
        <authorList>
            <person name="Katahira K."/>
            <person name="Gotou Y."/>
            <person name="Iida K."/>
            <person name="Ogura Y."/>
            <person name="Hayashi T."/>
        </authorList>
    </citation>
    <scope>NUCLEOTIDE SEQUENCE [LARGE SCALE GENOMIC DNA]</scope>
    <source>
        <strain evidence="9">JCM15298</strain>
    </source>
</reference>
<evidence type="ECO:0000256" key="1">
    <source>
        <dbReference type="ARBA" id="ARBA00004236"/>
    </source>
</evidence>
<name>A0A117I9Y5_MYCCR</name>
<evidence type="ECO:0000313" key="8">
    <source>
        <dbReference type="EMBL" id="GAS95552.1"/>
    </source>
</evidence>
<dbReference type="EMBL" id="BCSY01000039">
    <property type="protein sequence ID" value="GAS95552.1"/>
    <property type="molecule type" value="Genomic_DNA"/>
</dbReference>
<feature type="transmembrane region" description="Helical" evidence="7">
    <location>
        <begin position="15"/>
        <end position="33"/>
    </location>
</feature>
<dbReference type="Gene3D" id="2.60.40.2880">
    <property type="entry name" value="MmpS1-5, C-terminal soluble domain"/>
    <property type="match status" value="1"/>
</dbReference>
<reference evidence="9" key="1">
    <citation type="journal article" date="2016" name="Genome Announc.">
        <title>Draft Genome Sequences of Five Rapidly Growing Mycobacterium Species, M. thermoresistibile, M. fortuitum subsp. acetamidolyticum, M. canariasense, M. brisbanense, and M. novocastrense.</title>
        <authorList>
            <person name="Katahira K."/>
            <person name="Ogura Y."/>
            <person name="Gotoh Y."/>
            <person name="Hayashi T."/>
        </authorList>
    </citation>
    <scope>NUCLEOTIDE SEQUENCE [LARGE SCALE GENOMIC DNA]</scope>
    <source>
        <strain evidence="9">JCM15298</strain>
    </source>
</reference>
<protein>
    <submittedName>
        <fullName evidence="8">MmpS2</fullName>
    </submittedName>
</protein>
<evidence type="ECO:0000256" key="3">
    <source>
        <dbReference type="ARBA" id="ARBA00022475"/>
    </source>
</evidence>